<feature type="coiled-coil region" evidence="3">
    <location>
        <begin position="97"/>
        <end position="131"/>
    </location>
</feature>
<protein>
    <recommendedName>
        <fullName evidence="5">Mediator complex subunit 15 KIX domain-containing protein</fullName>
    </recommendedName>
</protein>
<sequence length="1580" mass="172983">MDPNPFMMAGNMLPQGMQRPQPGNENDQIHAKIMEELRKVPLPNGTWHITMDYRERANWIMQLQSSMRLLQPQHTVIQAIGMALRYEVQLFQTSPSKDQYTASFKQKLQELQRARQAHAMNNNNMMQAQNNFQMSQGGIGMQTPMQQTRSNQGVLAGNMIQQPQQPFQNSPMNMAPQPANMQTNLSMQQRQMQSLTQQEKAQIQAHATQMINGLPKPKADLLRHQLFESMPLERRQQHANQDPLPRHMFQISLNNFLKAKAARQQAGQGLQGPSMDGGNAAQAVNMQRPGSQQGLNGNPSIDFASFAGQQADAMKMQESGQLVVPASTNGGGNGGGGGTNNNNTTMDPSSMNMNNMNQPNLNQPGMINNNPAQVQNMMVHRQQQLQRDAAMRTSQLQAQAQAQARNAAQAQAQQQNMLRGQGLNATQPPQQSPAMSMLNRPMIPPGQQGGTTPQQPSQQNIPQVLGPTNPALMASLQSQNMNGNQSMFPPQKLPVQIPDNLPPQVKAKLMGMDPDQARLILERMRNSHQANQAQGMQNGMNMPNGDNINPMQNLQQNGQQGPNVGNVANMNQVQIQQRLIAQQQQQQRLRAMDPMAFPRRVLQELQLPAPDAVQTWGQLRQFVQEHQATLPPDSMPRMHRMQSMFAMQLQKNHMNANANGLPNGAGGQLPGSQPTPASGPPIIPGTQAPPAQMVPQQQTLQNQGQPGMNIPLNPPNMSNAAMLQVSPQEMQAFRARMNAPNAPDEHIKAAIMKWKINKLSQENPAAFQQHKAQYQAQQNAIRQAQLQRAGQANMAQQPGLGVNLQAPGLQNRAQPPFNMQAGVPNNLQGPKRPGTSDDVVEIPNPNQSPQRPPTAVGQPDQAQMQRPTFDQLRTMTPEQLATLPAEQKAQLSLQMQQHQNAQQRAQVEALKRAQNQGQQQAGRGPNQGQMIQQSPMQQQTRKQPIEVTPQHRVAALNIAQQADKGLKKGAPAKVDNGSFPAMIDKLKQTLPLALQTDRALPIAVAMVNHGLIGQDVLRRLCMLRTNFFHQMHKNGDVHEYVSLNLKQLEDLYNALKKTLAFILHQYQQHQDGAKAEQVPAPAPMKQPEVTAQPQPPQNLHQRATENMSRSASQGGARQAKSKAPPAPTSTVPPFPIGSPRTGHGVPVYEGMNTGLTPDKLHLPPQKKRKGNNGSAASTPANQGATPATGASPQLMKAQQSPGQRRQQQLKLEQQQQQEQERRFKCADEYCEFSVKGFEKEEELQAHTTASHPKIEDPLEFFLNSAANALDVDVDGQSRQPKADSNVANKAKPTGNALKAANLGPVTVKREALKIEGQTPGKTKQSMTPSPGFVKPSPPASGRTPQAKSKPATTSEDSTVVASKTMLETMADRAGIAIPKADGPKREQAVSTSPVVGEDAMGKDESPTFVQAMADALVGLDNPYGDDMEFSFPDPSPALTPSSSQSGVTDSTASSANNINENDRLKMTFEWDPYNIGSSIRMDLTNDIGLGDMGLQSCFDNSKDLTPTQQSHEQQQQSMTQIGQESAKNVEDAEKGAMGGMKDMPMAWDTMFYPGAGLEKDNSNWDRDAFGNSLFAGTAFF</sequence>
<dbReference type="InterPro" id="IPR036546">
    <property type="entry name" value="MED15_KIX"/>
</dbReference>
<gene>
    <name evidence="6" type="ORF">AAFC00_002501</name>
</gene>
<comment type="subcellular location">
    <subcellularLocation>
        <location evidence="1">Nucleus</location>
    </subcellularLocation>
</comment>
<feature type="compositionally biased region" description="Low complexity" evidence="4">
    <location>
        <begin position="1507"/>
        <end position="1520"/>
    </location>
</feature>
<feature type="compositionally biased region" description="Low complexity" evidence="4">
    <location>
        <begin position="340"/>
        <end position="349"/>
    </location>
</feature>
<feature type="compositionally biased region" description="Polar residues" evidence="4">
    <location>
        <begin position="1171"/>
        <end position="1191"/>
    </location>
</feature>
<dbReference type="Pfam" id="PF16987">
    <property type="entry name" value="KIX_2"/>
    <property type="match status" value="1"/>
</dbReference>
<feature type="compositionally biased region" description="Low complexity" evidence="4">
    <location>
        <begin position="688"/>
        <end position="705"/>
    </location>
</feature>
<dbReference type="RefSeq" id="XP_069198332.1">
    <property type="nucleotide sequence ID" value="XM_069341826.1"/>
</dbReference>
<keyword evidence="3" id="KW-0175">Coiled coil</keyword>
<feature type="compositionally biased region" description="Polar residues" evidence="4">
    <location>
        <begin position="1319"/>
        <end position="1328"/>
    </location>
</feature>
<keyword evidence="7" id="KW-1185">Reference proteome</keyword>
<feature type="compositionally biased region" description="Low complexity" evidence="4">
    <location>
        <begin position="1198"/>
        <end position="1215"/>
    </location>
</feature>
<evidence type="ECO:0000256" key="2">
    <source>
        <dbReference type="ARBA" id="ARBA00023242"/>
    </source>
</evidence>
<feature type="region of interest" description="Disordered" evidence="4">
    <location>
        <begin position="801"/>
        <end position="865"/>
    </location>
</feature>
<dbReference type="GeneID" id="95976203"/>
<evidence type="ECO:0000313" key="7">
    <source>
        <dbReference type="Proteomes" id="UP001562354"/>
    </source>
</evidence>
<evidence type="ECO:0000256" key="1">
    <source>
        <dbReference type="ARBA" id="ARBA00004123"/>
    </source>
</evidence>
<feature type="compositionally biased region" description="Polar residues" evidence="4">
    <location>
        <begin position="1089"/>
        <end position="1115"/>
    </location>
</feature>
<feature type="compositionally biased region" description="Polar residues" evidence="4">
    <location>
        <begin position="1438"/>
        <end position="1458"/>
    </location>
</feature>
<feature type="compositionally biased region" description="Polar residues" evidence="4">
    <location>
        <begin position="1342"/>
        <end position="1359"/>
    </location>
</feature>
<dbReference type="EMBL" id="JBFMKM010000012">
    <property type="protein sequence ID" value="KAL1302056.1"/>
    <property type="molecule type" value="Genomic_DNA"/>
</dbReference>
<feature type="compositionally biased region" description="Pro residues" evidence="4">
    <location>
        <begin position="1124"/>
        <end position="1136"/>
    </location>
</feature>
<feature type="compositionally biased region" description="Low complexity" evidence="4">
    <location>
        <begin position="395"/>
        <end position="415"/>
    </location>
</feature>
<feature type="compositionally biased region" description="Low complexity" evidence="4">
    <location>
        <begin position="450"/>
        <end position="459"/>
    </location>
</feature>
<feature type="compositionally biased region" description="Low complexity" evidence="4">
    <location>
        <begin position="889"/>
        <end position="939"/>
    </location>
</feature>
<feature type="compositionally biased region" description="Polar residues" evidence="4">
    <location>
        <begin position="423"/>
        <end position="434"/>
    </location>
</feature>
<feature type="region of interest" description="Disordered" evidence="4">
    <location>
        <begin position="1501"/>
        <end position="1531"/>
    </location>
</feature>
<accession>A0ABR3P7M0</accession>
<dbReference type="Proteomes" id="UP001562354">
    <property type="component" value="Unassembled WGS sequence"/>
</dbReference>
<keyword evidence="2" id="KW-0539">Nucleus</keyword>
<organism evidence="6 7">
    <name type="scientific">Neodothiora populina</name>
    <dbReference type="NCBI Taxonomy" id="2781224"/>
    <lineage>
        <taxon>Eukaryota</taxon>
        <taxon>Fungi</taxon>
        <taxon>Dikarya</taxon>
        <taxon>Ascomycota</taxon>
        <taxon>Pezizomycotina</taxon>
        <taxon>Dothideomycetes</taxon>
        <taxon>Dothideomycetidae</taxon>
        <taxon>Dothideales</taxon>
        <taxon>Dothioraceae</taxon>
        <taxon>Neodothiora</taxon>
    </lineage>
</organism>
<proteinExistence type="predicted"/>
<comment type="caution">
    <text evidence="6">The sequence shown here is derived from an EMBL/GenBank/DDBJ whole genome shotgun (WGS) entry which is preliminary data.</text>
</comment>
<evidence type="ECO:0000256" key="4">
    <source>
        <dbReference type="SAM" id="MobiDB-lite"/>
    </source>
</evidence>
<name>A0ABR3P7M0_9PEZI</name>
<feature type="domain" description="Mediator complex subunit 15 KIX" evidence="5">
    <location>
        <begin position="45"/>
        <end position="121"/>
    </location>
</feature>
<evidence type="ECO:0000259" key="5">
    <source>
        <dbReference type="Pfam" id="PF16987"/>
    </source>
</evidence>
<feature type="region of interest" description="Disordered" evidence="4">
    <location>
        <begin position="1072"/>
        <end position="1215"/>
    </location>
</feature>
<feature type="region of interest" description="Disordered" evidence="4">
    <location>
        <begin position="889"/>
        <end position="945"/>
    </location>
</feature>
<feature type="region of interest" description="Disordered" evidence="4">
    <location>
        <begin position="655"/>
        <end position="719"/>
    </location>
</feature>
<evidence type="ECO:0000313" key="6">
    <source>
        <dbReference type="EMBL" id="KAL1302056.1"/>
    </source>
</evidence>
<feature type="region of interest" description="Disordered" evidence="4">
    <location>
        <begin position="388"/>
        <end position="469"/>
    </location>
</feature>
<feature type="region of interest" description="Disordered" evidence="4">
    <location>
        <begin position="1313"/>
        <end position="1359"/>
    </location>
</feature>
<feature type="region of interest" description="Disordered" evidence="4">
    <location>
        <begin position="328"/>
        <end position="349"/>
    </location>
</feature>
<feature type="compositionally biased region" description="Gly residues" evidence="4">
    <location>
        <begin position="329"/>
        <end position="339"/>
    </location>
</feature>
<feature type="region of interest" description="Disordered" evidence="4">
    <location>
        <begin position="1425"/>
        <end position="1458"/>
    </location>
</feature>
<evidence type="ECO:0000256" key="3">
    <source>
        <dbReference type="SAM" id="Coils"/>
    </source>
</evidence>
<reference evidence="6 7" key="1">
    <citation type="submission" date="2024-07" db="EMBL/GenBank/DDBJ databases">
        <title>Draft sequence of the Neodothiora populina.</title>
        <authorList>
            <person name="Drown D.D."/>
            <person name="Schuette U.S."/>
            <person name="Buechlein A.B."/>
            <person name="Rusch D.R."/>
            <person name="Winton L.W."/>
            <person name="Adams G.A."/>
        </authorList>
    </citation>
    <scope>NUCLEOTIDE SEQUENCE [LARGE SCALE GENOMIC DNA]</scope>
    <source>
        <strain evidence="6 7">CPC 39397</strain>
    </source>
</reference>
<feature type="region of interest" description="Disordered" evidence="4">
    <location>
        <begin position="1381"/>
        <end position="1401"/>
    </location>
</feature>